<gene>
    <name evidence="1" type="ORF">FC07_GL000118</name>
</gene>
<evidence type="ECO:0000313" key="2">
    <source>
        <dbReference type="Proteomes" id="UP000051461"/>
    </source>
</evidence>
<comment type="caution">
    <text evidence="1">The sequence shown here is derived from an EMBL/GenBank/DDBJ whole genome shotgun (WGS) entry which is preliminary data.</text>
</comment>
<name>A0A0R1GMV9_9LACO</name>
<keyword evidence="2" id="KW-1185">Reference proteome</keyword>
<proteinExistence type="predicted"/>
<evidence type="ECO:0000313" key="1">
    <source>
        <dbReference type="EMBL" id="KRK35391.1"/>
    </source>
</evidence>
<dbReference type="PATRIC" id="fig|1423726.3.peg.126"/>
<reference evidence="1 2" key="1">
    <citation type="journal article" date="2015" name="Genome Announc.">
        <title>Expanding the biotechnology potential of lactobacilli through comparative genomics of 213 strains and associated genera.</title>
        <authorList>
            <person name="Sun Z."/>
            <person name="Harris H.M."/>
            <person name="McCann A."/>
            <person name="Guo C."/>
            <person name="Argimon S."/>
            <person name="Zhang W."/>
            <person name="Yang X."/>
            <person name="Jeffery I.B."/>
            <person name="Cooney J.C."/>
            <person name="Kagawa T.F."/>
            <person name="Liu W."/>
            <person name="Song Y."/>
            <person name="Salvetti E."/>
            <person name="Wrobel A."/>
            <person name="Rasinkangas P."/>
            <person name="Parkhill J."/>
            <person name="Rea M.C."/>
            <person name="O'Sullivan O."/>
            <person name="Ritari J."/>
            <person name="Douillard F.P."/>
            <person name="Paul Ross R."/>
            <person name="Yang R."/>
            <person name="Briner A.E."/>
            <person name="Felis G.E."/>
            <person name="de Vos W.M."/>
            <person name="Barrangou R."/>
            <person name="Klaenhammer T.R."/>
            <person name="Caufield P.W."/>
            <person name="Cui Y."/>
            <person name="Zhang H."/>
            <person name="O'Toole P.W."/>
        </authorList>
    </citation>
    <scope>NUCLEOTIDE SEQUENCE [LARGE SCALE GENOMIC DNA]</scope>
    <source>
        <strain evidence="1 2">DSM 20003</strain>
    </source>
</reference>
<dbReference type="EMBL" id="AZDA01000079">
    <property type="protein sequence ID" value="KRK35391.1"/>
    <property type="molecule type" value="Genomic_DNA"/>
</dbReference>
<dbReference type="STRING" id="1423726.FC07_GL000118"/>
<dbReference type="OrthoDB" id="2299240at2"/>
<dbReference type="RefSeq" id="WP_057904703.1">
    <property type="nucleotide sequence ID" value="NZ_AZDA01000079.1"/>
</dbReference>
<organism evidence="1 2">
    <name type="scientific">Loigolactobacillus bifermentans DSM 20003</name>
    <dbReference type="NCBI Taxonomy" id="1423726"/>
    <lineage>
        <taxon>Bacteria</taxon>
        <taxon>Bacillati</taxon>
        <taxon>Bacillota</taxon>
        <taxon>Bacilli</taxon>
        <taxon>Lactobacillales</taxon>
        <taxon>Lactobacillaceae</taxon>
        <taxon>Loigolactobacillus</taxon>
    </lineage>
</organism>
<accession>A0A0R1GMV9</accession>
<dbReference type="Proteomes" id="UP000051461">
    <property type="component" value="Unassembled WGS sequence"/>
</dbReference>
<protein>
    <submittedName>
        <fullName evidence="1">Uncharacterized protein</fullName>
    </submittedName>
</protein>
<dbReference type="AlphaFoldDB" id="A0A0R1GMV9"/>
<sequence>MNKYFKVSFYFNGGLRASYYAQFDDLAAASTAIKQAYQQQTLLTVAGGAIDAGKALGFDVVPANTVAPDKDLLWDMV</sequence>